<dbReference type="EMBL" id="CP121694">
    <property type="protein sequence ID" value="WRO22069.1"/>
    <property type="molecule type" value="Genomic_DNA"/>
</dbReference>
<keyword evidence="10" id="KW-1185">Reference proteome</keyword>
<name>A0AAU0UQE5_9FIRM</name>
<evidence type="ECO:0000256" key="2">
    <source>
        <dbReference type="ARBA" id="ARBA00011971"/>
    </source>
</evidence>
<sequence length="190" mass="20281">MERMLDIFRQSEALLEGHFILTSGKHSNRYIQCAKVLQYPHYAEILATELAEQVRGYNASVVIGPAMGGVVLAQEVGGQLGVRAIFSEREQGNMTLRRGFVINPGERVLVVEDVITTGGSVKEVVQLVKDAGGIPVAVAVLVNRSGGKGNFGIPLHQLISLEAVAYMPEQCPLCEGGTPAVKPGSRNIGS</sequence>
<dbReference type="AlphaFoldDB" id="A0AAU0UQE5"/>
<dbReference type="InterPro" id="IPR000836">
    <property type="entry name" value="PRTase_dom"/>
</dbReference>
<reference evidence="9 10" key="1">
    <citation type="submission" date="2023-04" db="EMBL/GenBank/DDBJ databases">
        <authorList>
            <person name="Hsu D."/>
        </authorList>
    </citation>
    <scope>NUCLEOTIDE SEQUENCE [LARGE SCALE GENOMIC DNA]</scope>
    <source>
        <strain evidence="9 10">MK1</strain>
    </source>
</reference>
<keyword evidence="3 7" id="KW-0328">Glycosyltransferase</keyword>
<comment type="cofactor">
    <cofactor evidence="7">
        <name>Mg(2+)</name>
        <dbReference type="ChEBI" id="CHEBI:18420"/>
    </cofactor>
</comment>
<proteinExistence type="inferred from homology"/>
<dbReference type="GO" id="GO:0019856">
    <property type="term" value="P:pyrimidine nucleobase biosynthetic process"/>
    <property type="evidence" value="ECO:0007669"/>
    <property type="project" value="InterPro"/>
</dbReference>
<dbReference type="EC" id="2.4.2.10" evidence="2 7"/>
<gene>
    <name evidence="7 9" type="primary">pyrE</name>
    <name evidence="9" type="ORF">MFMK1_001890</name>
</gene>
<feature type="binding site" evidence="7">
    <location>
        <position position="116"/>
    </location>
    <ligand>
        <name>orotate</name>
        <dbReference type="ChEBI" id="CHEBI:30839"/>
    </ligand>
</feature>
<dbReference type="GO" id="GO:0000287">
    <property type="term" value="F:magnesium ion binding"/>
    <property type="evidence" value="ECO:0007669"/>
    <property type="project" value="UniProtKB-UniRule"/>
</dbReference>
<dbReference type="Pfam" id="PF00156">
    <property type="entry name" value="Pribosyltran"/>
    <property type="match status" value="1"/>
</dbReference>
<dbReference type="InterPro" id="IPR006273">
    <property type="entry name" value="Orotate_PRibTrfase_bac"/>
</dbReference>
<keyword evidence="5 7" id="KW-0460">Magnesium</keyword>
<feature type="binding site" evidence="7">
    <location>
        <position position="144"/>
    </location>
    <ligand>
        <name>orotate</name>
        <dbReference type="ChEBI" id="CHEBI:30839"/>
    </ligand>
</feature>
<dbReference type="CDD" id="cd06223">
    <property type="entry name" value="PRTases_typeI"/>
    <property type="match status" value="1"/>
</dbReference>
<keyword evidence="4 7" id="KW-0808">Transferase</keyword>
<dbReference type="Proteomes" id="UP001329915">
    <property type="component" value="Chromosome"/>
</dbReference>
<feature type="binding site" description="in other chain" evidence="7">
    <location>
        <begin position="112"/>
        <end position="120"/>
    </location>
    <ligand>
        <name>5-phospho-alpha-D-ribose 1-diphosphate</name>
        <dbReference type="ChEBI" id="CHEBI:58017"/>
        <note>ligand shared between dimeric partners</note>
    </ligand>
</feature>
<evidence type="ECO:0000256" key="4">
    <source>
        <dbReference type="ARBA" id="ARBA00022679"/>
    </source>
</evidence>
<evidence type="ECO:0000256" key="1">
    <source>
        <dbReference type="ARBA" id="ARBA00004889"/>
    </source>
</evidence>
<dbReference type="Gene3D" id="3.40.50.2020">
    <property type="match status" value="1"/>
</dbReference>
<comment type="caution">
    <text evidence="7">Lacks conserved residue(s) required for the propagation of feature annotation.</text>
</comment>
<dbReference type="InterPro" id="IPR023031">
    <property type="entry name" value="OPRT"/>
</dbReference>
<dbReference type="PANTHER" id="PTHR19278">
    <property type="entry name" value="OROTATE PHOSPHORIBOSYLTRANSFERASE"/>
    <property type="match status" value="1"/>
</dbReference>
<dbReference type="InterPro" id="IPR029057">
    <property type="entry name" value="PRTase-like"/>
</dbReference>
<keyword evidence="6 7" id="KW-0665">Pyrimidine biosynthesis</keyword>
<comment type="catalytic activity">
    <reaction evidence="7">
        <text>orotidine 5'-phosphate + diphosphate = orotate + 5-phospho-alpha-D-ribose 1-diphosphate</text>
        <dbReference type="Rhea" id="RHEA:10380"/>
        <dbReference type="ChEBI" id="CHEBI:30839"/>
        <dbReference type="ChEBI" id="CHEBI:33019"/>
        <dbReference type="ChEBI" id="CHEBI:57538"/>
        <dbReference type="ChEBI" id="CHEBI:58017"/>
        <dbReference type="EC" id="2.4.2.10"/>
    </reaction>
</comment>
<dbReference type="HAMAP" id="MF_01208">
    <property type="entry name" value="PyrE"/>
    <property type="match status" value="1"/>
</dbReference>
<dbReference type="GO" id="GO:0004588">
    <property type="term" value="F:orotate phosphoribosyltransferase activity"/>
    <property type="evidence" value="ECO:0007669"/>
    <property type="project" value="UniProtKB-UniRule"/>
</dbReference>
<evidence type="ECO:0000256" key="5">
    <source>
        <dbReference type="ARBA" id="ARBA00022842"/>
    </source>
</evidence>
<evidence type="ECO:0000256" key="6">
    <source>
        <dbReference type="ARBA" id="ARBA00022975"/>
    </source>
</evidence>
<comment type="pathway">
    <text evidence="1 7">Pyrimidine metabolism; UMP biosynthesis via de novo pathway; UMP from orotate: step 1/2.</text>
</comment>
<dbReference type="NCBIfam" id="TIGR01367">
    <property type="entry name" value="pyrE_Therm"/>
    <property type="match status" value="1"/>
</dbReference>
<comment type="similarity">
    <text evidence="7">Belongs to the purine/pyrimidine phosphoribosyltransferase family. PyrE subfamily.</text>
</comment>
<dbReference type="RefSeq" id="WP_366921490.1">
    <property type="nucleotide sequence ID" value="NZ_CP121694.1"/>
</dbReference>
<feature type="domain" description="Phosphoribosyltransferase" evidence="8">
    <location>
        <begin position="45"/>
        <end position="148"/>
    </location>
</feature>
<dbReference type="PANTHER" id="PTHR19278:SF9">
    <property type="entry name" value="URIDINE 5'-MONOPHOSPHATE SYNTHASE"/>
    <property type="match status" value="1"/>
</dbReference>
<dbReference type="GO" id="GO:0044205">
    <property type="term" value="P:'de novo' UMP biosynthetic process"/>
    <property type="evidence" value="ECO:0007669"/>
    <property type="project" value="UniProtKB-UniRule"/>
</dbReference>
<comment type="subunit">
    <text evidence="7">Homodimer.</text>
</comment>
<evidence type="ECO:0000313" key="10">
    <source>
        <dbReference type="Proteomes" id="UP001329915"/>
    </source>
</evidence>
<evidence type="ECO:0000256" key="3">
    <source>
        <dbReference type="ARBA" id="ARBA00022676"/>
    </source>
</evidence>
<protein>
    <recommendedName>
        <fullName evidence="2 7">Orotate phosphoribosyltransferase</fullName>
        <shortName evidence="7">OPRT</shortName>
        <shortName evidence="7">OPRTase</shortName>
        <ecNumber evidence="2 7">2.4.2.10</ecNumber>
    </recommendedName>
</protein>
<dbReference type="KEGG" id="dbc:MFMK1_001890"/>
<organism evidence="9 10">
    <name type="scientific">Metallumcola ferriviriculae</name>
    <dbReference type="NCBI Taxonomy" id="3039180"/>
    <lineage>
        <taxon>Bacteria</taxon>
        <taxon>Bacillati</taxon>
        <taxon>Bacillota</taxon>
        <taxon>Clostridia</taxon>
        <taxon>Neomoorellales</taxon>
        <taxon>Desulfitibacteraceae</taxon>
        <taxon>Metallumcola</taxon>
    </lineage>
</organism>
<evidence type="ECO:0000313" key="9">
    <source>
        <dbReference type="EMBL" id="WRO22069.1"/>
    </source>
</evidence>
<evidence type="ECO:0000256" key="7">
    <source>
        <dbReference type="HAMAP-Rule" id="MF_01208"/>
    </source>
</evidence>
<comment type="function">
    <text evidence="7">Catalyzes the transfer of a ribosyl phosphate group from 5-phosphoribose 1-diphosphate to orotate, leading to the formation of orotidine monophosphate (OMP).</text>
</comment>
<accession>A0AAU0UQE5</accession>
<dbReference type="SUPFAM" id="SSF53271">
    <property type="entry name" value="PRTase-like"/>
    <property type="match status" value="1"/>
</dbReference>
<evidence type="ECO:0000259" key="8">
    <source>
        <dbReference type="Pfam" id="PF00156"/>
    </source>
</evidence>